<feature type="transmembrane region" description="Helical" evidence="7">
    <location>
        <begin position="885"/>
        <end position="905"/>
    </location>
</feature>
<dbReference type="STRING" id="996166.SAMN05192554_12529"/>
<evidence type="ECO:0000259" key="8">
    <source>
        <dbReference type="PROSITE" id="PS50156"/>
    </source>
</evidence>
<feature type="transmembrane region" description="Helical" evidence="7">
    <location>
        <begin position="497"/>
        <end position="519"/>
    </location>
</feature>
<dbReference type="InterPro" id="IPR050545">
    <property type="entry name" value="Mycobact_MmpL"/>
</dbReference>
<dbReference type="AlphaFoldDB" id="A0A1H0A6Z0"/>
<dbReference type="PROSITE" id="PS50156">
    <property type="entry name" value="SSD"/>
    <property type="match status" value="2"/>
</dbReference>
<evidence type="ECO:0000313" key="9">
    <source>
        <dbReference type="EMBL" id="SDN29398.1"/>
    </source>
</evidence>
<keyword evidence="6" id="KW-0175">Coiled coil</keyword>
<dbReference type="OrthoDB" id="42357at2157"/>
<dbReference type="SUPFAM" id="SSF82866">
    <property type="entry name" value="Multidrug efflux transporter AcrB transmembrane domain"/>
    <property type="match status" value="2"/>
</dbReference>
<dbReference type="Pfam" id="PF03176">
    <property type="entry name" value="MMPL"/>
    <property type="match status" value="2"/>
</dbReference>
<protein>
    <submittedName>
        <fullName evidence="9">Predicted exporter protein, RND superfamily</fullName>
    </submittedName>
</protein>
<evidence type="ECO:0000256" key="6">
    <source>
        <dbReference type="SAM" id="Coils"/>
    </source>
</evidence>
<dbReference type="RefSeq" id="WP_089735766.1">
    <property type="nucleotide sequence ID" value="NZ_FNIA01000025.1"/>
</dbReference>
<feature type="coiled-coil region" evidence="6">
    <location>
        <begin position="133"/>
        <end position="185"/>
    </location>
</feature>
<feature type="transmembrane region" description="Helical" evidence="7">
    <location>
        <begin position="428"/>
        <end position="449"/>
    </location>
</feature>
<feature type="transmembrane region" description="Helical" evidence="7">
    <location>
        <begin position="829"/>
        <end position="848"/>
    </location>
</feature>
<keyword evidence="10" id="KW-1185">Reference proteome</keyword>
<evidence type="ECO:0000256" key="5">
    <source>
        <dbReference type="ARBA" id="ARBA00023136"/>
    </source>
</evidence>
<feature type="transmembrane region" description="Helical" evidence="7">
    <location>
        <begin position="455"/>
        <end position="476"/>
    </location>
</feature>
<keyword evidence="3 7" id="KW-0812">Transmembrane</keyword>
<evidence type="ECO:0000256" key="1">
    <source>
        <dbReference type="ARBA" id="ARBA00004651"/>
    </source>
</evidence>
<dbReference type="Proteomes" id="UP000199370">
    <property type="component" value="Unassembled WGS sequence"/>
</dbReference>
<feature type="transmembrane region" description="Helical" evidence="7">
    <location>
        <begin position="531"/>
        <end position="553"/>
    </location>
</feature>
<feature type="coiled-coil region" evidence="6">
    <location>
        <begin position="245"/>
        <end position="282"/>
    </location>
</feature>
<dbReference type="GO" id="GO:0005886">
    <property type="term" value="C:plasma membrane"/>
    <property type="evidence" value="ECO:0007669"/>
    <property type="project" value="UniProtKB-SubCell"/>
</dbReference>
<organism evidence="9 10">
    <name type="scientific">Haloarchaeobius iranensis</name>
    <dbReference type="NCBI Taxonomy" id="996166"/>
    <lineage>
        <taxon>Archaea</taxon>
        <taxon>Methanobacteriati</taxon>
        <taxon>Methanobacteriota</taxon>
        <taxon>Stenosarchaea group</taxon>
        <taxon>Halobacteria</taxon>
        <taxon>Halobacteriales</taxon>
        <taxon>Halorubellaceae</taxon>
        <taxon>Haloarchaeobius</taxon>
    </lineage>
</organism>
<feature type="domain" description="SSD" evidence="8">
    <location>
        <begin position="428"/>
        <end position="556"/>
    </location>
</feature>
<dbReference type="Gene3D" id="1.20.1640.10">
    <property type="entry name" value="Multidrug efflux transporter AcrB transmembrane domain"/>
    <property type="match status" value="2"/>
</dbReference>
<feature type="transmembrane region" description="Helical" evidence="7">
    <location>
        <begin position="926"/>
        <end position="953"/>
    </location>
</feature>
<dbReference type="InterPro" id="IPR000731">
    <property type="entry name" value="SSD"/>
</dbReference>
<feature type="transmembrane region" description="Helical" evidence="7">
    <location>
        <begin position="402"/>
        <end position="421"/>
    </location>
</feature>
<sequence length="1013" mass="108180">MSRTDRLVGAITDNTRILIAVMLVLTVAFGAGVMNLDQSSSLDQFQSDTEESQKLTYINDNFSTGNQNTTSAQLIVRDDDVLDKETMVDVLELQQEFRRNATINQTLVEQNAIVGIPNIVATAAIRADIGAELQRTNAEFQRLNRTVSEERASLRADGAELERRAATLNATTEELSAALDTLRANPNASVRETFASVRSATPVEFTDEDYATFERAVEQLRSAENRSAAEAAYRLGTRGVLADQFETLQSQRETLQQRQADLREQGEQLQELGAELRSLNADLQNASDPTLDRQLETLQAMNESEVDDTIGLVLGSESGGQAFAFMPNYYQPGDTSVNATMLVVTQTTATEMSAGAASDRLVDSQLAMETVAANADVAADDVIVFGTGKISDEINRSMTDSLAIVGPLALLFVVIALAVAYRDVIDILLGLAGIGVVLTWTFGAMGWLGISFNQIMIAVPVLLIGLSIDYAIHIFMRHREERQNENTPSSVAGAMRVALAGVGIALVWVTATTVIGFLSNLTSPVPPIQDFGIASAVGISAALVVFGLLVPALKIEVDGLLEDRFGWDRRKEAFGTGGGRFSQVLAVGETAARKAPYVVIVAAVLLSAGGAYGASQVDTTFNQEDFLAEDPPDWTKDLPEPFKPGEYDAKANLDYVNENFLRQDSQAQLLVEGDVASAATLEQLQRAQRTAEESDSGVVQVLSNGEADIRGPLSVMEQVAANNETFNATLAAADTDGDGVPDRNVDAVYAELFAVAPDQAAGVIHRTDGGDYEAVRMVISVQGTASMGETTDEMRALADGIEADSELTATATGQTILFDIVSDQLLDTVIESLLITLVAVFAFLMFTYRITEGSALLGAVTLVPVVFSVTWILGTMWLLDIPFNIMTGMITSLTVGLGVAYSIHVSERYNQELERADSMWDAMETTITGTGGALLGSAATTVGGFGVLSFAILPPLQQFGIITGLTIIYAFLASVLVLPSLLVVWTRYVGPDVGESAAEAEAPVGTAAPGAED</sequence>
<gene>
    <name evidence="9" type="ORF">SAMN05192554_12529</name>
</gene>
<dbReference type="InterPro" id="IPR004869">
    <property type="entry name" value="MMPL_dom"/>
</dbReference>
<keyword evidence="4 7" id="KW-1133">Transmembrane helix</keyword>
<evidence type="ECO:0000256" key="2">
    <source>
        <dbReference type="ARBA" id="ARBA00022475"/>
    </source>
</evidence>
<reference evidence="9 10" key="1">
    <citation type="submission" date="2016-10" db="EMBL/GenBank/DDBJ databases">
        <authorList>
            <person name="de Groot N.N."/>
        </authorList>
    </citation>
    <scope>NUCLEOTIDE SEQUENCE [LARGE SCALE GENOMIC DNA]</scope>
    <source>
        <strain evidence="10">EB21,IBRC-M 10013,KCTC 4048</strain>
    </source>
</reference>
<comment type="subcellular location">
    <subcellularLocation>
        <location evidence="1">Cell membrane</location>
        <topology evidence="1">Multi-pass membrane protein</topology>
    </subcellularLocation>
</comment>
<proteinExistence type="predicted"/>
<accession>A0A1H0A6Z0</accession>
<evidence type="ECO:0000256" key="7">
    <source>
        <dbReference type="SAM" id="Phobius"/>
    </source>
</evidence>
<evidence type="ECO:0000313" key="10">
    <source>
        <dbReference type="Proteomes" id="UP000199370"/>
    </source>
</evidence>
<keyword evidence="5 7" id="KW-0472">Membrane</keyword>
<evidence type="ECO:0000256" key="4">
    <source>
        <dbReference type="ARBA" id="ARBA00022989"/>
    </source>
</evidence>
<feature type="transmembrane region" description="Helical" evidence="7">
    <location>
        <begin position="959"/>
        <end position="985"/>
    </location>
</feature>
<dbReference type="PANTHER" id="PTHR33406:SF13">
    <property type="entry name" value="MEMBRANE PROTEIN YDFJ"/>
    <property type="match status" value="1"/>
</dbReference>
<keyword evidence="2" id="KW-1003">Cell membrane</keyword>
<name>A0A1H0A6Z0_9EURY</name>
<evidence type="ECO:0000256" key="3">
    <source>
        <dbReference type="ARBA" id="ARBA00022692"/>
    </source>
</evidence>
<feature type="domain" description="SSD" evidence="8">
    <location>
        <begin position="824"/>
        <end position="984"/>
    </location>
</feature>
<dbReference type="EMBL" id="FNIA01000025">
    <property type="protein sequence ID" value="SDN29398.1"/>
    <property type="molecule type" value="Genomic_DNA"/>
</dbReference>
<feature type="transmembrane region" description="Helical" evidence="7">
    <location>
        <begin position="855"/>
        <end position="879"/>
    </location>
</feature>
<dbReference type="PANTHER" id="PTHR33406">
    <property type="entry name" value="MEMBRANE PROTEIN MJ1562-RELATED"/>
    <property type="match status" value="1"/>
</dbReference>
<feature type="transmembrane region" description="Helical" evidence="7">
    <location>
        <begin position="595"/>
        <end position="614"/>
    </location>
</feature>